<reference evidence="1" key="1">
    <citation type="submission" date="2008-02" db="EMBL/GenBank/DDBJ databases">
        <authorList>
            <person name="Fulton L."/>
            <person name="Clifton S."/>
            <person name="Fulton B."/>
            <person name="Xu J."/>
            <person name="Minx P."/>
            <person name="Pepin K.H."/>
            <person name="Johnson M."/>
            <person name="Thiruvilangam P."/>
            <person name="Bhonagiri V."/>
            <person name="Nash W.E."/>
            <person name="Mardis E.R."/>
            <person name="Wilson R.K."/>
        </authorList>
    </citation>
    <scope>NUCLEOTIDE SEQUENCE [LARGE SCALE GENOMIC DNA]</scope>
    <source>
        <strain evidence="1">DSM 1552</strain>
    </source>
</reference>
<dbReference type="eggNOG" id="ENOG5032V3G">
    <property type="taxonomic scope" value="Bacteria"/>
</dbReference>
<dbReference type="HOGENOM" id="CLU_1413047_0_0_9"/>
<name>B1BZZ5_9FIRM</name>
<keyword evidence="2" id="KW-1185">Reference proteome</keyword>
<gene>
    <name evidence="1" type="ORF">CLOSPI_00522</name>
</gene>
<dbReference type="Proteomes" id="UP000004910">
    <property type="component" value="Unassembled WGS sequence"/>
</dbReference>
<dbReference type="AlphaFoldDB" id="B1BZZ5"/>
<evidence type="ECO:0000313" key="1">
    <source>
        <dbReference type="EMBL" id="EDS75485.1"/>
    </source>
</evidence>
<protein>
    <submittedName>
        <fullName evidence="1">Uncharacterized protein</fullName>
    </submittedName>
</protein>
<accession>B1BZZ5</accession>
<comment type="caution">
    <text evidence="1">The sequence shown here is derived from an EMBL/GenBank/DDBJ whole genome shotgun (WGS) entry which is preliminary data.</text>
</comment>
<organism evidence="1 2">
    <name type="scientific">Thomasclavelia spiroformis DSM 1552</name>
    <dbReference type="NCBI Taxonomy" id="428126"/>
    <lineage>
        <taxon>Bacteria</taxon>
        <taxon>Bacillati</taxon>
        <taxon>Bacillota</taxon>
        <taxon>Erysipelotrichia</taxon>
        <taxon>Erysipelotrichales</taxon>
        <taxon>Coprobacillaceae</taxon>
        <taxon>Thomasclavelia</taxon>
    </lineage>
</organism>
<sequence length="196" mass="23359">MGGYMKDIIVNWVKEDEELLESYEWDESDDLEIISVLNAYLVDDKTLHDFIYGCINLFDKQYFSSIFIVGNGNYSVVVEINNIGKLAYRSLPMINQRALINDYLKTQSLTIFNYYMYDEGLAKEYGLTRNERIKKQYVDNMIDKLYVEDYDKFLKICNELEIKDEKSIGMYLRLKKKLEHGYSFIHELLYNEFVKK</sequence>
<dbReference type="STRING" id="428126.CLOSPI_00522"/>
<evidence type="ECO:0000313" key="2">
    <source>
        <dbReference type="Proteomes" id="UP000004910"/>
    </source>
</evidence>
<proteinExistence type="predicted"/>
<reference evidence="1" key="2">
    <citation type="submission" date="2014-06" db="EMBL/GenBank/DDBJ databases">
        <title>Draft genome sequence of Clostridium spiroforme (DSM 1552).</title>
        <authorList>
            <person name="Sudarsanam P."/>
            <person name="Ley R."/>
            <person name="Guruge J."/>
            <person name="Turnbaugh P.J."/>
            <person name="Mahowald M."/>
            <person name="Liep D."/>
            <person name="Gordon J."/>
        </authorList>
    </citation>
    <scope>NUCLEOTIDE SEQUENCE</scope>
    <source>
        <strain evidence="1">DSM 1552</strain>
    </source>
</reference>
<dbReference type="EMBL" id="ABIK02000005">
    <property type="protein sequence ID" value="EDS75485.1"/>
    <property type="molecule type" value="Genomic_DNA"/>
</dbReference>